<dbReference type="Proteomes" id="UP000199451">
    <property type="component" value="Unassembled WGS sequence"/>
</dbReference>
<feature type="domain" description="LA2681-like HEPN" evidence="2">
    <location>
        <begin position="301"/>
        <end position="514"/>
    </location>
</feature>
<keyword evidence="1" id="KW-0802">TPR repeat</keyword>
<dbReference type="Gene3D" id="1.25.40.10">
    <property type="entry name" value="Tetratricopeptide repeat domain"/>
    <property type="match status" value="1"/>
</dbReference>
<dbReference type="AlphaFoldDB" id="A0A1G9YCT6"/>
<organism evidence="3 4">
    <name type="scientific">Halogranum gelatinilyticum</name>
    <dbReference type="NCBI Taxonomy" id="660521"/>
    <lineage>
        <taxon>Archaea</taxon>
        <taxon>Methanobacteriati</taxon>
        <taxon>Methanobacteriota</taxon>
        <taxon>Stenosarchaea group</taxon>
        <taxon>Halobacteria</taxon>
        <taxon>Halobacteriales</taxon>
        <taxon>Haloferacaceae</taxon>
    </lineage>
</organism>
<evidence type="ECO:0000256" key="1">
    <source>
        <dbReference type="PROSITE-ProRule" id="PRU00339"/>
    </source>
</evidence>
<sequence length="542" mass="62141">MTDNPLGDNPNETLLELNEQIVTDPDGVYKKLFSINSIDDFADAPALNIIGLLVDASGDTGKKDGINHAIDLAEELLDRDLPPGHRSRIHYDLGNAFSHLRRLNAVDSGSWWWENDDLEQEIYHFRMALDPDGIAEIRDIEACKTYTNLGNALSEVGRVVEAIRCWNHALEIDPAFAQAKGQKGIGFHSYARAHYDNGHTATFLRAAYEQLDEAVAADGLFPPMKEYFEGVQQHIADQFKPGVLDEEMEFEEYSLGDSDEEKKYRQWCLEQTLFLNPLNDLGANSIAAQDILHLGSVSGEESSKIVSCVGFYNQMKQEYVSARYLLYEGLYNDEPHFSDKDVRLENTLDYPVYSFNAEKVRIAMRMAYSLFDKIASFIQYYFDLSHIPSHKLNFGNVWYKSQGRNKLAPAFDGHENWALRGLFWLSKDLEFFSEMYVESSMDPGAKELRDTRNELEHGYLKLHEPMWVGPDAESRLRDDLAISLYRSDFEELSLKSLRKARSALIYLSLAIQWEEQAKNENLDDDEILAPVRLGHWEDEWKR</sequence>
<dbReference type="SMART" id="SM00028">
    <property type="entry name" value="TPR"/>
    <property type="match status" value="1"/>
</dbReference>
<reference evidence="4" key="1">
    <citation type="submission" date="2016-10" db="EMBL/GenBank/DDBJ databases">
        <authorList>
            <person name="Varghese N."/>
            <person name="Submissions S."/>
        </authorList>
    </citation>
    <scope>NUCLEOTIDE SEQUENCE [LARGE SCALE GENOMIC DNA]</scope>
    <source>
        <strain evidence="4">CGMCC 1.10119</strain>
    </source>
</reference>
<evidence type="ECO:0000313" key="3">
    <source>
        <dbReference type="EMBL" id="SDN06949.1"/>
    </source>
</evidence>
<dbReference type="RefSeq" id="WP_139173376.1">
    <property type="nucleotide sequence ID" value="NZ_FNHL01000005.1"/>
</dbReference>
<keyword evidence="4" id="KW-1185">Reference proteome</keyword>
<evidence type="ECO:0000313" key="4">
    <source>
        <dbReference type="Proteomes" id="UP000199451"/>
    </source>
</evidence>
<name>A0A1G9YCT6_9EURY</name>
<dbReference type="PROSITE" id="PS50005">
    <property type="entry name" value="TPR"/>
    <property type="match status" value="1"/>
</dbReference>
<protein>
    <recommendedName>
        <fullName evidence="2">LA2681-like HEPN domain-containing protein</fullName>
    </recommendedName>
</protein>
<feature type="repeat" description="TPR" evidence="1">
    <location>
        <begin position="143"/>
        <end position="176"/>
    </location>
</feature>
<gene>
    <name evidence="3" type="ORF">SAMN04487949_3252</name>
</gene>
<dbReference type="InterPro" id="IPR040826">
    <property type="entry name" value="HEPN_LA2681"/>
</dbReference>
<accession>A0A1G9YCT6</accession>
<proteinExistence type="predicted"/>
<evidence type="ECO:0000259" key="2">
    <source>
        <dbReference type="Pfam" id="PF18733"/>
    </source>
</evidence>
<dbReference type="SUPFAM" id="SSF48452">
    <property type="entry name" value="TPR-like"/>
    <property type="match status" value="1"/>
</dbReference>
<dbReference type="EMBL" id="FNHL01000005">
    <property type="protein sequence ID" value="SDN06949.1"/>
    <property type="molecule type" value="Genomic_DNA"/>
</dbReference>
<dbReference type="OrthoDB" id="226286at2157"/>
<dbReference type="Pfam" id="PF18733">
    <property type="entry name" value="HEPN_LA2681"/>
    <property type="match status" value="1"/>
</dbReference>
<dbReference type="InterPro" id="IPR019734">
    <property type="entry name" value="TPR_rpt"/>
</dbReference>
<dbReference type="InterPro" id="IPR011990">
    <property type="entry name" value="TPR-like_helical_dom_sf"/>
</dbReference>